<dbReference type="AlphaFoldDB" id="A0A0K8QPH3"/>
<feature type="domain" description="ABM" evidence="1">
    <location>
        <begin position="10"/>
        <end position="71"/>
    </location>
</feature>
<keyword evidence="3" id="KW-0560">Oxidoreductase</keyword>
<gene>
    <name evidence="2" type="ORF">MBSD_2327</name>
    <name evidence="3" type="ORF">MBSD_n2105</name>
</gene>
<dbReference type="HOGENOM" id="CLU_170225_0_0_6"/>
<dbReference type="Proteomes" id="UP000253740">
    <property type="component" value="Unassembled WGS sequence"/>
</dbReference>
<evidence type="ECO:0000313" key="2">
    <source>
        <dbReference type="EMBL" id="GAN45771.1"/>
    </source>
</evidence>
<dbReference type="GO" id="GO:0004497">
    <property type="term" value="F:monooxygenase activity"/>
    <property type="evidence" value="ECO:0007669"/>
    <property type="project" value="UniProtKB-KW"/>
</dbReference>
<organism evidence="3">
    <name type="scientific">Mizugakiibacter sediminis</name>
    <dbReference type="NCBI Taxonomy" id="1475481"/>
    <lineage>
        <taxon>Bacteria</taxon>
        <taxon>Pseudomonadati</taxon>
        <taxon>Pseudomonadota</taxon>
        <taxon>Gammaproteobacteria</taxon>
        <taxon>Lysobacterales</taxon>
        <taxon>Rhodanobacteraceae</taxon>
        <taxon>Mizugakiibacter</taxon>
    </lineage>
</organism>
<evidence type="ECO:0000313" key="3">
    <source>
        <dbReference type="EMBL" id="GAP66790.1"/>
    </source>
</evidence>
<dbReference type="InterPro" id="IPR011008">
    <property type="entry name" value="Dimeric_a/b-barrel"/>
</dbReference>
<evidence type="ECO:0000313" key="4">
    <source>
        <dbReference type="Proteomes" id="UP000253740"/>
    </source>
</evidence>
<name>A0A0K8QPH3_9GAMM</name>
<dbReference type="STRING" id="1475481.GCA_000953855_02152"/>
<dbReference type="SUPFAM" id="SSF54909">
    <property type="entry name" value="Dimeric alpha+beta barrel"/>
    <property type="match status" value="1"/>
</dbReference>
<dbReference type="EMBL" id="DF970233">
    <property type="protein sequence ID" value="GAP66790.1"/>
    <property type="molecule type" value="Genomic_DNA"/>
</dbReference>
<accession>A0A0K8QPH3</accession>
<dbReference type="EMBL" id="DF952386">
    <property type="protein sequence ID" value="GAN45771.1"/>
    <property type="molecule type" value="Genomic_DNA"/>
</dbReference>
<dbReference type="Pfam" id="PF03992">
    <property type="entry name" value="ABM"/>
    <property type="match status" value="1"/>
</dbReference>
<sequence>MIARVWRGITPQEQADAYLEHLRQTALPSLAQQPGQRGAYVLRRVQGERCEFQIISLWDSLEAIGAWTGGDPNRSVYYPEDEQFLLDMEPLVRHYEVADRLPAAALSAEPSGR</sequence>
<dbReference type="Gene3D" id="3.30.70.100">
    <property type="match status" value="1"/>
</dbReference>
<evidence type="ECO:0000259" key="1">
    <source>
        <dbReference type="Pfam" id="PF03992"/>
    </source>
</evidence>
<keyword evidence="4" id="KW-1185">Reference proteome</keyword>
<reference evidence="3" key="2">
    <citation type="submission" date="2015-08" db="EMBL/GenBank/DDBJ databases">
        <title>Complete DNA Sequence of Pseudomonas syringae pv. actinidiae, the Causal Agent of Kiwifruit Canker Disease.</title>
        <authorList>
            <person name="Rikkerink E.H.A."/>
            <person name="Fineran P.C."/>
        </authorList>
    </citation>
    <scope>NUCLEOTIDE SEQUENCE</scope>
    <source>
        <strain evidence="3">SkMP5</strain>
    </source>
</reference>
<reference evidence="2" key="1">
    <citation type="submission" date="2015-03" db="EMBL/GenBank/DDBJ databases">
        <title>Draft genome sequence of Mizugakiibacter sediminis skMP5.</title>
        <authorList>
            <person name="Watanabe T."/>
            <person name="Kojima H."/>
            <person name="Fukui M."/>
        </authorList>
    </citation>
    <scope>NUCLEOTIDE SEQUENCE</scope>
    <source>
        <strain evidence="2">SkMP5</strain>
    </source>
</reference>
<protein>
    <submittedName>
        <fullName evidence="3">Antibiotic biosynthesis monooxygenase domain-containing protein</fullName>
    </submittedName>
</protein>
<dbReference type="RefSeq" id="WP_062537376.1">
    <property type="nucleotide sequence ID" value="NZ_DF970233.1"/>
</dbReference>
<keyword evidence="3" id="KW-0503">Monooxygenase</keyword>
<dbReference type="InterPro" id="IPR007138">
    <property type="entry name" value="ABM_dom"/>
</dbReference>
<proteinExistence type="predicted"/>